<accession>A0ACC2I361</accession>
<dbReference type="Proteomes" id="UP001153331">
    <property type="component" value="Unassembled WGS sequence"/>
</dbReference>
<organism evidence="1 2">
    <name type="scientific">Boeremia exigua</name>
    <dbReference type="NCBI Taxonomy" id="749465"/>
    <lineage>
        <taxon>Eukaryota</taxon>
        <taxon>Fungi</taxon>
        <taxon>Dikarya</taxon>
        <taxon>Ascomycota</taxon>
        <taxon>Pezizomycotina</taxon>
        <taxon>Dothideomycetes</taxon>
        <taxon>Pleosporomycetidae</taxon>
        <taxon>Pleosporales</taxon>
        <taxon>Pleosporineae</taxon>
        <taxon>Didymellaceae</taxon>
        <taxon>Boeremia</taxon>
    </lineage>
</organism>
<reference evidence="1" key="1">
    <citation type="submission" date="2022-11" db="EMBL/GenBank/DDBJ databases">
        <title>Genome Sequence of Boeremia exigua.</title>
        <authorList>
            <person name="Buettner E."/>
        </authorList>
    </citation>
    <scope>NUCLEOTIDE SEQUENCE</scope>
    <source>
        <strain evidence="1">CU02</strain>
    </source>
</reference>
<dbReference type="EMBL" id="JAPHNI010000613">
    <property type="protein sequence ID" value="KAJ8109448.1"/>
    <property type="molecule type" value="Genomic_DNA"/>
</dbReference>
<evidence type="ECO:0000313" key="1">
    <source>
        <dbReference type="EMBL" id="KAJ8109448.1"/>
    </source>
</evidence>
<protein>
    <submittedName>
        <fullName evidence="1">Uncharacterized protein</fullName>
    </submittedName>
</protein>
<name>A0ACC2I361_9PLEO</name>
<keyword evidence="2" id="KW-1185">Reference proteome</keyword>
<proteinExistence type="predicted"/>
<evidence type="ECO:0000313" key="2">
    <source>
        <dbReference type="Proteomes" id="UP001153331"/>
    </source>
</evidence>
<sequence length="200" mass="22494">MVRVKFRYLVVNFLYPEPASKSRTGLPDLVQIHSPTPDAFNAGALVRLIRDAVEDLYGDYGSGMVSSSLKGARHVLRFRSLQALTCGAVNYWSPSTSTAIIRCPRDHYDMVWAALTFVTKLPRVDTRVVCRVVRVSGTIRKAEEEVIRRSQNIVKRAKAWEGRGADPMLSSIEKSVEKERKREDVLAVVDQGHESDEMSE</sequence>
<gene>
    <name evidence="1" type="ORF">OPT61_g7455</name>
</gene>
<comment type="caution">
    <text evidence="1">The sequence shown here is derived from an EMBL/GenBank/DDBJ whole genome shotgun (WGS) entry which is preliminary data.</text>
</comment>